<feature type="region of interest" description="Disordered" evidence="2">
    <location>
        <begin position="1"/>
        <end position="156"/>
    </location>
</feature>
<evidence type="ECO:0000256" key="2">
    <source>
        <dbReference type="SAM" id="MobiDB-lite"/>
    </source>
</evidence>
<feature type="compositionally biased region" description="Basic and acidic residues" evidence="2">
    <location>
        <begin position="50"/>
        <end position="74"/>
    </location>
</feature>
<dbReference type="OrthoDB" id="1692418at2759"/>
<gene>
    <name evidence="4" type="ORF">GIB67_029737</name>
</gene>
<evidence type="ECO:0000259" key="3">
    <source>
        <dbReference type="Pfam" id="PF10536"/>
    </source>
</evidence>
<feature type="compositionally biased region" description="Polar residues" evidence="2">
    <location>
        <begin position="130"/>
        <end position="140"/>
    </location>
</feature>
<comment type="caution">
    <text evidence="4">The sequence shown here is derived from an EMBL/GenBank/DDBJ whole genome shotgun (WGS) entry which is preliminary data.</text>
</comment>
<dbReference type="Proteomes" id="UP000541444">
    <property type="component" value="Unassembled WGS sequence"/>
</dbReference>
<dbReference type="PANTHER" id="PTHR46033">
    <property type="entry name" value="PROTEIN MAIN-LIKE 2"/>
    <property type="match status" value="1"/>
</dbReference>
<evidence type="ECO:0000313" key="4">
    <source>
        <dbReference type="EMBL" id="KAF6143568.1"/>
    </source>
</evidence>
<dbReference type="GO" id="GO:0010073">
    <property type="term" value="P:meristem maintenance"/>
    <property type="evidence" value="ECO:0007669"/>
    <property type="project" value="InterPro"/>
</dbReference>
<reference evidence="4 5" key="1">
    <citation type="journal article" date="2020" name="IScience">
        <title>Genome Sequencing of the Endangered Kingdonia uniflora (Circaeasteraceae, Ranunculales) Reveals Potential Mechanisms of Evolutionary Specialization.</title>
        <authorList>
            <person name="Sun Y."/>
            <person name="Deng T."/>
            <person name="Zhang A."/>
            <person name="Moore M.J."/>
            <person name="Landis J.B."/>
            <person name="Lin N."/>
            <person name="Zhang H."/>
            <person name="Zhang X."/>
            <person name="Huang J."/>
            <person name="Zhang X."/>
            <person name="Sun H."/>
            <person name="Wang H."/>
        </authorList>
    </citation>
    <scope>NUCLEOTIDE SEQUENCE [LARGE SCALE GENOMIC DNA]</scope>
    <source>
        <strain evidence="4">TB1705</strain>
        <tissue evidence="4">Leaf</tissue>
    </source>
</reference>
<feature type="compositionally biased region" description="Acidic residues" evidence="2">
    <location>
        <begin position="75"/>
        <end position="96"/>
    </location>
</feature>
<organism evidence="4 5">
    <name type="scientific">Kingdonia uniflora</name>
    <dbReference type="NCBI Taxonomy" id="39325"/>
    <lineage>
        <taxon>Eukaryota</taxon>
        <taxon>Viridiplantae</taxon>
        <taxon>Streptophyta</taxon>
        <taxon>Embryophyta</taxon>
        <taxon>Tracheophyta</taxon>
        <taxon>Spermatophyta</taxon>
        <taxon>Magnoliopsida</taxon>
        <taxon>Ranunculales</taxon>
        <taxon>Circaeasteraceae</taxon>
        <taxon>Kingdonia</taxon>
    </lineage>
</organism>
<dbReference type="PANTHER" id="PTHR46033:SF1">
    <property type="entry name" value="PROTEIN MAIN-LIKE 2"/>
    <property type="match status" value="1"/>
</dbReference>
<protein>
    <recommendedName>
        <fullName evidence="3">Aminotransferase-like plant mobile domain-containing protein</fullName>
    </recommendedName>
</protein>
<keyword evidence="5" id="KW-1185">Reference proteome</keyword>
<proteinExistence type="predicted"/>
<feature type="compositionally biased region" description="Basic and acidic residues" evidence="2">
    <location>
        <begin position="11"/>
        <end position="20"/>
    </location>
</feature>
<sequence length="654" mass="74211">MIRRPPPTASSRREVEERRTGRGYKVTSEDNEFSREEDNSTEVEGSSSEGEGKIESDVCKEVGGKGDVEKKGDGDDVFEEEGDGEYYAEEDGDQDEELKSKEEEEDEVGDDDKVVSMNDTQDEDLLDANEVTTTAESDPTNPIPMPNIPGRDVAPARDEAVPPLKNIGEAGGSNTNVRDEQPELGLLKCHHHPIKWNLHLENEDVRYQVMAAGLWRLGEIVYDHYNRSLITAFIEHWHRETCSFHFSKWEMTISLEDVVKLVGLAVKGKCLQGIGKPDSAMKKVEKVVKKDKKGKGKVVEEEDSSTKKGKGKKIIVNPEKSLPGTLKAYLLYLVGSLLFPKKTGAYISLKYLELFESLEKAGRYAWGTSTLAYLYREISSICSYEGKQFVAFTTFLEVVFNPYDDNREKGADVASISWFTGLLQCPDYVVPYLLGHCTRHLGRIQGEECDALRMRVDVFDSALQSRKELEKGDVATYNLKEKHTQNWYWAQNVAVAKLELVKLQSQLKDKDSQRDRKLLYKKRLKEVESLLDKYEFLQKEIVKILNMYKHKNVMAPSTEDKGILLIELILCIPDGPPGKFFKEFMVVYFEIRSMLANKAMKPLLKVSNTMILKSNLFKPFQQHLELEGPFKIVQHDDGNSAFHMVAAQIYANQA</sequence>
<dbReference type="EMBL" id="JACGCM010002205">
    <property type="protein sequence ID" value="KAF6143568.1"/>
    <property type="molecule type" value="Genomic_DNA"/>
</dbReference>
<keyword evidence="1" id="KW-0175">Coiled coil</keyword>
<evidence type="ECO:0000313" key="5">
    <source>
        <dbReference type="Proteomes" id="UP000541444"/>
    </source>
</evidence>
<dbReference type="Pfam" id="PF10536">
    <property type="entry name" value="PMD"/>
    <property type="match status" value="1"/>
</dbReference>
<feature type="domain" description="Aminotransferase-like plant mobile" evidence="3">
    <location>
        <begin position="226"/>
        <end position="398"/>
    </location>
</feature>
<accession>A0A7J7LM07</accession>
<name>A0A7J7LM07_9MAGN</name>
<dbReference type="InterPro" id="IPR044824">
    <property type="entry name" value="MAIN-like"/>
</dbReference>
<dbReference type="AlphaFoldDB" id="A0A7J7LM07"/>
<feature type="non-terminal residue" evidence="4">
    <location>
        <position position="1"/>
    </location>
</feature>
<evidence type="ECO:0000256" key="1">
    <source>
        <dbReference type="SAM" id="Coils"/>
    </source>
</evidence>
<feature type="coiled-coil region" evidence="1">
    <location>
        <begin position="493"/>
        <end position="547"/>
    </location>
</feature>
<dbReference type="InterPro" id="IPR019557">
    <property type="entry name" value="AminoTfrase-like_pln_mobile"/>
</dbReference>